<evidence type="ECO:0000259" key="2">
    <source>
        <dbReference type="PROSITE" id="PS50110"/>
    </source>
</evidence>
<dbReference type="PANTHER" id="PTHR37299">
    <property type="entry name" value="TRANSCRIPTIONAL REGULATOR-RELATED"/>
    <property type="match status" value="1"/>
</dbReference>
<dbReference type="InterPro" id="IPR001789">
    <property type="entry name" value="Sig_transdc_resp-reg_receiver"/>
</dbReference>
<accession>A0ABX8RFJ0</accession>
<keyword evidence="4" id="KW-0238">DNA-binding</keyword>
<evidence type="ECO:0000256" key="1">
    <source>
        <dbReference type="PROSITE-ProRule" id="PRU00169"/>
    </source>
</evidence>
<dbReference type="RefSeq" id="WP_218283776.1">
    <property type="nucleotide sequence ID" value="NZ_CP078093.1"/>
</dbReference>
<dbReference type="EMBL" id="CP078093">
    <property type="protein sequence ID" value="QXM07087.1"/>
    <property type="molecule type" value="Genomic_DNA"/>
</dbReference>
<dbReference type="PROSITE" id="PS50930">
    <property type="entry name" value="HTH_LYTTR"/>
    <property type="match status" value="1"/>
</dbReference>
<dbReference type="InterPro" id="IPR007492">
    <property type="entry name" value="LytTR_DNA-bd_dom"/>
</dbReference>
<dbReference type="SMART" id="SM00448">
    <property type="entry name" value="REC"/>
    <property type="match status" value="1"/>
</dbReference>
<organism evidence="4 5">
    <name type="scientific">Crassaminicella indica</name>
    <dbReference type="NCBI Taxonomy" id="2855394"/>
    <lineage>
        <taxon>Bacteria</taxon>
        <taxon>Bacillati</taxon>
        <taxon>Bacillota</taxon>
        <taxon>Clostridia</taxon>
        <taxon>Eubacteriales</taxon>
        <taxon>Clostridiaceae</taxon>
        <taxon>Crassaminicella</taxon>
    </lineage>
</organism>
<evidence type="ECO:0000313" key="5">
    <source>
        <dbReference type="Proteomes" id="UP000886818"/>
    </source>
</evidence>
<evidence type="ECO:0000313" key="4">
    <source>
        <dbReference type="EMBL" id="QXM07087.1"/>
    </source>
</evidence>
<keyword evidence="5" id="KW-1185">Reference proteome</keyword>
<dbReference type="Pfam" id="PF00072">
    <property type="entry name" value="Response_reg"/>
    <property type="match status" value="1"/>
</dbReference>
<reference evidence="4" key="1">
    <citation type="submission" date="2021-07" db="EMBL/GenBank/DDBJ databases">
        <title>Complete genome sequence of Crassaminicella sp. 143-21, isolated from a deep-sea hydrothermal vent.</title>
        <authorList>
            <person name="Li X."/>
        </authorList>
    </citation>
    <scope>NUCLEOTIDE SEQUENCE</scope>
    <source>
        <strain evidence="4">143-21</strain>
    </source>
</reference>
<dbReference type="InterPro" id="IPR046947">
    <property type="entry name" value="LytR-like"/>
</dbReference>
<dbReference type="PROSITE" id="PS50110">
    <property type="entry name" value="RESPONSE_REGULATORY"/>
    <property type="match status" value="1"/>
</dbReference>
<dbReference type="GO" id="GO:0003677">
    <property type="term" value="F:DNA binding"/>
    <property type="evidence" value="ECO:0007669"/>
    <property type="project" value="UniProtKB-KW"/>
</dbReference>
<evidence type="ECO:0000259" key="3">
    <source>
        <dbReference type="PROSITE" id="PS50930"/>
    </source>
</evidence>
<gene>
    <name evidence="4" type="ORF">KVH43_05100</name>
</gene>
<proteinExistence type="predicted"/>
<dbReference type="CDD" id="cd17532">
    <property type="entry name" value="REC_LytTR_AlgR-like"/>
    <property type="match status" value="1"/>
</dbReference>
<protein>
    <submittedName>
        <fullName evidence="4">LytTR family DNA-binding domain-containing protein</fullName>
    </submittedName>
</protein>
<name>A0ABX8RFJ0_9CLOT</name>
<feature type="domain" description="Response regulatory" evidence="2">
    <location>
        <begin position="2"/>
        <end position="116"/>
    </location>
</feature>
<dbReference type="Pfam" id="PF04397">
    <property type="entry name" value="LytTR"/>
    <property type="match status" value="1"/>
</dbReference>
<keyword evidence="1" id="KW-0597">Phosphoprotein</keyword>
<feature type="modified residue" description="4-aspartylphosphate" evidence="1">
    <location>
        <position position="53"/>
    </location>
</feature>
<feature type="domain" description="HTH LytTR-type" evidence="3">
    <location>
        <begin position="129"/>
        <end position="234"/>
    </location>
</feature>
<dbReference type="PANTHER" id="PTHR37299:SF1">
    <property type="entry name" value="STAGE 0 SPORULATION PROTEIN A HOMOLOG"/>
    <property type="match status" value="1"/>
</dbReference>
<dbReference type="SMART" id="SM00850">
    <property type="entry name" value="LytTR"/>
    <property type="match status" value="1"/>
</dbReference>
<sequence>MKCIIVEDEYPSREELKYFIKEYSAIEIVEEFEDALSALKFLEKNNVDVIFLDINMPNLDGMTFSKLVAKFKERPKIVFITAYKEYAVEAFEVHAFDYILKPYSKERMIHLLKKLEDQEENRGYKRDKIILCKNEKMIVVDWMDIYYCEAHERETIVYTKDEKYIAKMNISQFLEKIPKDKFYRSHRSYILNLDKIQEIIPWFNNTYNVKLEDLDAIIPVSRNKIKEFRKIMGIS</sequence>
<dbReference type="Proteomes" id="UP000886818">
    <property type="component" value="Chromosome"/>
</dbReference>